<comment type="caution">
    <text evidence="1">The sequence shown here is derived from an EMBL/GenBank/DDBJ whole genome shotgun (WGS) entry which is preliminary data.</text>
</comment>
<reference evidence="1 2" key="1">
    <citation type="submission" date="2021-01" db="EMBL/GenBank/DDBJ databases">
        <title>Whole genome shotgun sequence of Actinoplanes couchii NBRC 106145.</title>
        <authorList>
            <person name="Komaki H."/>
            <person name="Tamura T."/>
        </authorList>
    </citation>
    <scope>NUCLEOTIDE SEQUENCE [LARGE SCALE GENOMIC DNA]</scope>
    <source>
        <strain evidence="1 2">NBRC 106145</strain>
    </source>
</reference>
<dbReference type="Proteomes" id="UP000612282">
    <property type="component" value="Unassembled WGS sequence"/>
</dbReference>
<dbReference type="RefSeq" id="WP_203805737.1">
    <property type="nucleotide sequence ID" value="NZ_BAAAQE010000112.1"/>
</dbReference>
<accession>A0ABQ3XMA8</accession>
<keyword evidence="2" id="KW-1185">Reference proteome</keyword>
<evidence type="ECO:0000313" key="2">
    <source>
        <dbReference type="Proteomes" id="UP000612282"/>
    </source>
</evidence>
<dbReference type="EMBL" id="BOMG01000097">
    <property type="protein sequence ID" value="GID59557.1"/>
    <property type="molecule type" value="Genomic_DNA"/>
</dbReference>
<organism evidence="1 2">
    <name type="scientific">Actinoplanes couchii</name>
    <dbReference type="NCBI Taxonomy" id="403638"/>
    <lineage>
        <taxon>Bacteria</taxon>
        <taxon>Bacillati</taxon>
        <taxon>Actinomycetota</taxon>
        <taxon>Actinomycetes</taxon>
        <taxon>Micromonosporales</taxon>
        <taxon>Micromonosporaceae</taxon>
        <taxon>Actinoplanes</taxon>
    </lineage>
</organism>
<gene>
    <name evidence="1" type="ORF">Aco03nite_079610</name>
</gene>
<sequence length="132" mass="14292">MKYLLKRQTAGWGLFVGIVAEPEHTARGEQVTDRLWLDTSPLVDGFRGGPLQLSPEETGFLHAGLTRVAAGIRHASGDTDVTVVVRELLTVEVDYSPGGLAPAIAGWAAQQFGFPPDPEAWQIDARWQVTLA</sequence>
<protein>
    <submittedName>
        <fullName evidence="1">Uncharacterized protein</fullName>
    </submittedName>
</protein>
<proteinExistence type="predicted"/>
<name>A0ABQ3XMA8_9ACTN</name>
<evidence type="ECO:0000313" key="1">
    <source>
        <dbReference type="EMBL" id="GID59557.1"/>
    </source>
</evidence>